<dbReference type="Gene3D" id="3.30.70.330">
    <property type="match status" value="1"/>
</dbReference>
<keyword evidence="4" id="KW-1185">Reference proteome</keyword>
<dbReference type="Proteomes" id="UP001152803">
    <property type="component" value="Unassembled WGS sequence"/>
</dbReference>
<evidence type="ECO:0000313" key="3">
    <source>
        <dbReference type="EMBL" id="KAJ8254236.1"/>
    </source>
</evidence>
<dbReference type="AlphaFoldDB" id="A0A9Q1D0A7"/>
<dbReference type="InterPro" id="IPR012677">
    <property type="entry name" value="Nucleotide-bd_a/b_plait_sf"/>
</dbReference>
<feature type="coiled-coil region" evidence="1">
    <location>
        <begin position="83"/>
        <end position="135"/>
    </location>
</feature>
<dbReference type="PANTHER" id="PTHR15225:SF1">
    <property type="entry name" value="INTERFERON-INDUCED 35 KDA PROTEIN"/>
    <property type="match status" value="1"/>
</dbReference>
<organism evidence="3 4">
    <name type="scientific">Conger conger</name>
    <name type="common">Conger eel</name>
    <name type="synonym">Muraena conger</name>
    <dbReference type="NCBI Taxonomy" id="82655"/>
    <lineage>
        <taxon>Eukaryota</taxon>
        <taxon>Metazoa</taxon>
        <taxon>Chordata</taxon>
        <taxon>Craniata</taxon>
        <taxon>Vertebrata</taxon>
        <taxon>Euteleostomi</taxon>
        <taxon>Actinopterygii</taxon>
        <taxon>Neopterygii</taxon>
        <taxon>Teleostei</taxon>
        <taxon>Anguilliformes</taxon>
        <taxon>Congridae</taxon>
        <taxon>Conger</taxon>
    </lineage>
</organism>
<protein>
    <recommendedName>
        <fullName evidence="2">NID domain-containing protein</fullName>
    </recommendedName>
</protein>
<evidence type="ECO:0000313" key="4">
    <source>
        <dbReference type="Proteomes" id="UP001152803"/>
    </source>
</evidence>
<feature type="domain" description="NID" evidence="2">
    <location>
        <begin position="191"/>
        <end position="278"/>
    </location>
</feature>
<accession>A0A9Q1D0A7</accession>
<gene>
    <name evidence="3" type="ORF">COCON_G00208480</name>
</gene>
<proteinExistence type="predicted"/>
<comment type="caution">
    <text evidence="3">The sequence shown here is derived from an EMBL/GenBank/DDBJ whole genome shotgun (WGS) entry which is preliminary data.</text>
</comment>
<dbReference type="Pfam" id="PF07292">
    <property type="entry name" value="NID"/>
    <property type="match status" value="2"/>
</dbReference>
<feature type="domain" description="NID" evidence="2">
    <location>
        <begin position="289"/>
        <end position="377"/>
    </location>
</feature>
<dbReference type="EMBL" id="JAFJMO010000016">
    <property type="protein sequence ID" value="KAJ8254236.1"/>
    <property type="molecule type" value="Genomic_DNA"/>
</dbReference>
<evidence type="ECO:0000256" key="1">
    <source>
        <dbReference type="SAM" id="Coils"/>
    </source>
</evidence>
<keyword evidence="1" id="KW-0175">Coiled coil</keyword>
<dbReference type="InterPro" id="IPR009909">
    <property type="entry name" value="Nmi/IFP35_dom"/>
</dbReference>
<sequence>MNRLPSGNRNPRAIRVYPHQIPLPSRMSFDEEFSLVAEDGNELQDFPMEGVQMEIHKCKVTHERLVTDQRDLSKARDEQLHLAEEYNKRCVRLRKVMEEEEQDRAMVEEGGKARLVASQEEERRLREQLLGLEAQLCLLDQETILLQQRAQESNAVPEKRVVFLGAMSEGRDSSRFNMKSRILYPMEGGTALITFEEEDVARNIMKMKQHDIKIGDCCLSLEARPVHILMPSLVEMTSQVCCKSVLVSDVPKEAGGNHPLDRMEIHFSKRRNQGGEVDQAQMLQETGNVVLTFVEDTVAKRLTDRQYHEVDMGDGKKHQVKVTPYLNGEITNLQTRVSVSARTVLLTGIPAIMDPGDLQDQLEIHFQKNSNGGGEVDAIAYNALTQRALAVFEDYCPAEKE</sequence>
<name>A0A9Q1D0A7_CONCO</name>
<dbReference type="PANTHER" id="PTHR15225">
    <property type="entry name" value="INTERFERON-INDUCED PROTEIN 35/NMI N-MYC/STAT INTERACTING PROTEIN"/>
    <property type="match status" value="1"/>
</dbReference>
<dbReference type="GO" id="GO:0005634">
    <property type="term" value="C:nucleus"/>
    <property type="evidence" value="ECO:0007669"/>
    <property type="project" value="TreeGrafter"/>
</dbReference>
<evidence type="ECO:0000259" key="2">
    <source>
        <dbReference type="Pfam" id="PF07292"/>
    </source>
</evidence>
<reference evidence="3" key="1">
    <citation type="journal article" date="2023" name="Science">
        <title>Genome structures resolve the early diversification of teleost fishes.</title>
        <authorList>
            <person name="Parey E."/>
            <person name="Louis A."/>
            <person name="Montfort J."/>
            <person name="Bouchez O."/>
            <person name="Roques C."/>
            <person name="Iampietro C."/>
            <person name="Lluch J."/>
            <person name="Castinel A."/>
            <person name="Donnadieu C."/>
            <person name="Desvignes T."/>
            <person name="Floi Bucao C."/>
            <person name="Jouanno E."/>
            <person name="Wen M."/>
            <person name="Mejri S."/>
            <person name="Dirks R."/>
            <person name="Jansen H."/>
            <person name="Henkel C."/>
            <person name="Chen W.J."/>
            <person name="Zahm M."/>
            <person name="Cabau C."/>
            <person name="Klopp C."/>
            <person name="Thompson A.W."/>
            <person name="Robinson-Rechavi M."/>
            <person name="Braasch I."/>
            <person name="Lecointre G."/>
            <person name="Bobe J."/>
            <person name="Postlethwait J.H."/>
            <person name="Berthelot C."/>
            <person name="Roest Crollius H."/>
            <person name="Guiguen Y."/>
        </authorList>
    </citation>
    <scope>NUCLEOTIDE SEQUENCE</scope>
    <source>
        <strain evidence="3">Concon-B</strain>
    </source>
</reference>
<dbReference type="OrthoDB" id="9936051at2759"/>